<evidence type="ECO:0000256" key="9">
    <source>
        <dbReference type="ARBA" id="ARBA00022821"/>
    </source>
</evidence>
<dbReference type="Pfam" id="PF23598">
    <property type="entry name" value="LRR_14"/>
    <property type="match status" value="1"/>
</dbReference>
<keyword evidence="4" id="KW-0963">Cytoplasm</keyword>
<evidence type="ECO:0000256" key="8">
    <source>
        <dbReference type="ARBA" id="ARBA00022741"/>
    </source>
</evidence>
<dbReference type="FunFam" id="3.40.50.300:FF:001091">
    <property type="entry name" value="Probable disease resistance protein At1g61300"/>
    <property type="match status" value="1"/>
</dbReference>
<evidence type="ECO:0000256" key="11">
    <source>
        <dbReference type="SAM" id="Phobius"/>
    </source>
</evidence>
<comment type="function">
    <text evidence="1">Confers resistance to late blight (Phytophthora infestans) races carrying the avirulence gene Avr1. Resistance proteins guard the plant against pathogens that contain an appropriate avirulence protein via an indirect interaction with this avirulence protein. That triggers a defense system including the hypersensitive response, which restricts the pathogen growth.</text>
</comment>
<keyword evidence="7" id="KW-0677">Repeat</keyword>
<dbReference type="InterPro" id="IPR036388">
    <property type="entry name" value="WH-like_DNA-bd_sf"/>
</dbReference>
<keyword evidence="8" id="KW-0547">Nucleotide-binding</keyword>
<reference evidence="15" key="1">
    <citation type="submission" date="2023-03" db="EMBL/GenBank/DDBJ databases">
        <authorList>
            <person name="Julca I."/>
        </authorList>
    </citation>
    <scope>NUCLEOTIDE SEQUENCE</scope>
</reference>
<dbReference type="InterPro" id="IPR058922">
    <property type="entry name" value="WHD_DRP"/>
</dbReference>
<protein>
    <submittedName>
        <fullName evidence="15">OLC1v1001037C1</fullName>
    </submittedName>
</protein>
<dbReference type="PRINTS" id="PR00364">
    <property type="entry name" value="DISEASERSIST"/>
</dbReference>
<evidence type="ECO:0000256" key="1">
    <source>
        <dbReference type="ARBA" id="ARBA00002074"/>
    </source>
</evidence>
<feature type="transmembrane region" description="Helical" evidence="11">
    <location>
        <begin position="1278"/>
        <end position="1296"/>
    </location>
</feature>
<keyword evidence="16" id="KW-1185">Reference proteome</keyword>
<dbReference type="Gene3D" id="1.10.10.10">
    <property type="entry name" value="Winged helix-like DNA-binding domain superfamily/Winged helix DNA-binding domain"/>
    <property type="match status" value="1"/>
</dbReference>
<dbReference type="Gene3D" id="3.40.50.300">
    <property type="entry name" value="P-loop containing nucleotide triphosphate hydrolases"/>
    <property type="match status" value="1"/>
</dbReference>
<proteinExistence type="inferred from homology"/>
<dbReference type="PANTHER" id="PTHR23155:SF1152">
    <property type="entry name" value="AAA+ ATPASE DOMAIN-CONTAINING PROTEIN"/>
    <property type="match status" value="1"/>
</dbReference>
<evidence type="ECO:0000256" key="4">
    <source>
        <dbReference type="ARBA" id="ARBA00022490"/>
    </source>
</evidence>
<evidence type="ECO:0000256" key="2">
    <source>
        <dbReference type="ARBA" id="ARBA00004496"/>
    </source>
</evidence>
<dbReference type="GO" id="GO:0005524">
    <property type="term" value="F:ATP binding"/>
    <property type="evidence" value="ECO:0007669"/>
    <property type="project" value="UniProtKB-KW"/>
</dbReference>
<evidence type="ECO:0000259" key="13">
    <source>
        <dbReference type="Pfam" id="PF23559"/>
    </source>
</evidence>
<gene>
    <name evidence="15" type="ORF">OLC1_LOCUS12027</name>
</gene>
<dbReference type="PANTHER" id="PTHR23155">
    <property type="entry name" value="DISEASE RESISTANCE PROTEIN RP"/>
    <property type="match status" value="1"/>
</dbReference>
<dbReference type="InterPro" id="IPR042197">
    <property type="entry name" value="Apaf_helical"/>
</dbReference>
<comment type="similarity">
    <text evidence="3">Belongs to the disease resistance NB-LRR family.</text>
</comment>
<evidence type="ECO:0000256" key="5">
    <source>
        <dbReference type="ARBA" id="ARBA00022614"/>
    </source>
</evidence>
<dbReference type="GO" id="GO:0043531">
    <property type="term" value="F:ADP binding"/>
    <property type="evidence" value="ECO:0007669"/>
    <property type="project" value="InterPro"/>
</dbReference>
<dbReference type="SUPFAM" id="SSF52058">
    <property type="entry name" value="L domain-like"/>
    <property type="match status" value="1"/>
</dbReference>
<keyword evidence="6" id="KW-0381">Hypersensitive response</keyword>
<evidence type="ECO:0000259" key="12">
    <source>
        <dbReference type="Pfam" id="PF00931"/>
    </source>
</evidence>
<dbReference type="GO" id="GO:0009626">
    <property type="term" value="P:plant-type hypersensitive response"/>
    <property type="evidence" value="ECO:0007669"/>
    <property type="project" value="UniProtKB-KW"/>
</dbReference>
<dbReference type="InterPro" id="IPR032675">
    <property type="entry name" value="LRR_dom_sf"/>
</dbReference>
<keyword evidence="11" id="KW-0812">Transmembrane</keyword>
<dbReference type="Gene3D" id="1.10.8.430">
    <property type="entry name" value="Helical domain of apoptotic protease-activating factors"/>
    <property type="match status" value="1"/>
</dbReference>
<dbReference type="InterPro" id="IPR055414">
    <property type="entry name" value="LRR_R13L4/SHOC2-like"/>
</dbReference>
<dbReference type="Pfam" id="PF23559">
    <property type="entry name" value="WHD_DRP"/>
    <property type="match status" value="1"/>
</dbReference>
<dbReference type="Pfam" id="PF00931">
    <property type="entry name" value="NB-ARC"/>
    <property type="match status" value="1"/>
</dbReference>
<evidence type="ECO:0000313" key="15">
    <source>
        <dbReference type="EMBL" id="CAI9102724.1"/>
    </source>
</evidence>
<evidence type="ECO:0000256" key="7">
    <source>
        <dbReference type="ARBA" id="ARBA00022737"/>
    </source>
</evidence>
<comment type="subcellular location">
    <subcellularLocation>
        <location evidence="2">Cytoplasm</location>
    </subcellularLocation>
</comment>
<evidence type="ECO:0000256" key="10">
    <source>
        <dbReference type="ARBA" id="ARBA00022840"/>
    </source>
</evidence>
<sequence>MNSIIRMACINYELQRDVAIDNCIRNILDDINSLRRVFGYEDPLMLYALEEAKDACRLMRILYLCGRKLGKGLVHFDSAFCTLEESIHKHSLEIQSVCLTLMETSDVFLTFRDNNVSLYNWVLRFLGQQEDAILGELVELHQVLSNVSLETFPNSDIELGDLLIIIDSLLDLCCPFLSTTDMKECLKFLKNFIRFVRLQGLGGKQMGGLLILARGLLVDVACFISWRIGHERHDNYEASKWSNIDELVNRIEPLESHVCEIYVRALQETSELSSSSNHLAPLDQFTALVLADFVDSLVFLLWQYLFRGTGYKYIFDNQVRRLYMGLRLLRTTLRKQVDKANESLETRHGLIGVWICEAGVTICYLFQGEKDRKTLYDKVELFSLDFLYLEKEEEVGPRCQLTSSAFPQTNFLGFLDSLLEKMKSSREAVNIASTKNEFNIIQDNLAYLRSFLVNVVGQNDQTGNLQALLSRIATVAYKTEFVLDSLVVGDTCQSFTLLIDSIASETKLIKTEALGSSPRKGRMIEFQRADTINNRKLSTSKIPEFDEPIVGLHDESQKIIERLIRGSKNLDVVSIVGMAGLGKTTLARKVYRDPSITIYFQVQIWCTISQVWNKRSLLLEILNNLGQKSVDMLSKMSEYDLGDTLRRYLKGKRYLVILDDVWDAELWSSLRISFPCDSTGSRILVTTRSENVALQIRQESKSHTLRFLTETESWELFQTKMCFEGGFPQQLITRGKAIATCCKGLPLMIVVVAGILSNMEPSAWEEIEECLKKGNLRATDECKEILELSYRHLPDYLKPCFLYFGAYKEDQNVRVCELLWLWIAEGFVKKTEKECEESVAESYLMELIQRNLVMVAERGSRGKVTTCVLHDLLHDLCREKGEQERFLHQTDFHELGVSPPSVMLYRLHVKPGKVEEFADSLLTFPYLRTLLIDDDSKKSQAAQWHGILYNFCQSRLLRIFVLNGNFEFSFFPSAIQLLGHLRYLAFALDQSVSIPPSIDSLSNLETLIVRGQNDILLPNSVWNMIKLRHMKAWLWELPMENPKHLSSLLNLHTLSRVTFSHGQTMEEVIRKLPNVRRLNCTLSLKEEEDGTLKSFTLDFLSQLESLTISRHWDDKCMYHFQFPPNLKKLTLHGLELPWSELSVIDRLPNLEVLKLLGQSFTGKTWHVGEEGTFPKLRFLKLECLDLVRWTMNSEDNVPCLEMLLLKRCEELEELPTDLAQSSTLQMIEVISCHLAANSMKEIEEIKTELGNDDLKIHYAESAPSESYSSEDETGKFKHIYAFFFFSFSLFLFLSPVKHYTYFYLPKLQLLFPNKIMFQNRNDSLHGYASDLLANLPSEIKDFMCSDRVGRPDNLG</sequence>
<evidence type="ECO:0000313" key="16">
    <source>
        <dbReference type="Proteomes" id="UP001161247"/>
    </source>
</evidence>
<organism evidence="15 16">
    <name type="scientific">Oldenlandia corymbosa var. corymbosa</name>
    <dbReference type="NCBI Taxonomy" id="529605"/>
    <lineage>
        <taxon>Eukaryota</taxon>
        <taxon>Viridiplantae</taxon>
        <taxon>Streptophyta</taxon>
        <taxon>Embryophyta</taxon>
        <taxon>Tracheophyta</taxon>
        <taxon>Spermatophyta</taxon>
        <taxon>Magnoliopsida</taxon>
        <taxon>eudicotyledons</taxon>
        <taxon>Gunneridae</taxon>
        <taxon>Pentapetalae</taxon>
        <taxon>asterids</taxon>
        <taxon>lamiids</taxon>
        <taxon>Gentianales</taxon>
        <taxon>Rubiaceae</taxon>
        <taxon>Rubioideae</taxon>
        <taxon>Spermacoceae</taxon>
        <taxon>Hedyotis-Oldenlandia complex</taxon>
        <taxon>Oldenlandia</taxon>
    </lineage>
</organism>
<dbReference type="SUPFAM" id="SSF52540">
    <property type="entry name" value="P-loop containing nucleoside triphosphate hydrolases"/>
    <property type="match status" value="1"/>
</dbReference>
<keyword evidence="10" id="KW-0067">ATP-binding</keyword>
<dbReference type="FunFam" id="1.10.10.10:FF:000322">
    <property type="entry name" value="Probable disease resistance protein At1g63360"/>
    <property type="match status" value="1"/>
</dbReference>
<evidence type="ECO:0000256" key="3">
    <source>
        <dbReference type="ARBA" id="ARBA00008894"/>
    </source>
</evidence>
<keyword evidence="5" id="KW-0433">Leucine-rich repeat</keyword>
<dbReference type="Gene3D" id="3.80.10.10">
    <property type="entry name" value="Ribonuclease Inhibitor"/>
    <property type="match status" value="1"/>
</dbReference>
<accession>A0AAV1D4G2</accession>
<dbReference type="InterPro" id="IPR002182">
    <property type="entry name" value="NB-ARC"/>
</dbReference>
<keyword evidence="9" id="KW-0611">Plant defense</keyword>
<dbReference type="GO" id="GO:0005737">
    <property type="term" value="C:cytoplasm"/>
    <property type="evidence" value="ECO:0007669"/>
    <property type="project" value="UniProtKB-SubCell"/>
</dbReference>
<dbReference type="InterPro" id="IPR044974">
    <property type="entry name" value="Disease_R_plants"/>
</dbReference>
<keyword evidence="11" id="KW-1133">Transmembrane helix</keyword>
<feature type="domain" description="Disease resistance protein winged helix" evidence="13">
    <location>
        <begin position="807"/>
        <end position="877"/>
    </location>
</feature>
<dbReference type="GO" id="GO:0051607">
    <property type="term" value="P:defense response to virus"/>
    <property type="evidence" value="ECO:0007669"/>
    <property type="project" value="UniProtKB-ARBA"/>
</dbReference>
<feature type="domain" description="Disease resistance R13L4/SHOC-2-like LRR" evidence="14">
    <location>
        <begin position="955"/>
        <end position="1134"/>
    </location>
</feature>
<dbReference type="Proteomes" id="UP001161247">
    <property type="component" value="Chromosome 4"/>
</dbReference>
<keyword evidence="11" id="KW-0472">Membrane</keyword>
<dbReference type="InterPro" id="IPR027417">
    <property type="entry name" value="P-loop_NTPase"/>
</dbReference>
<evidence type="ECO:0000256" key="6">
    <source>
        <dbReference type="ARBA" id="ARBA00022667"/>
    </source>
</evidence>
<evidence type="ECO:0000259" key="14">
    <source>
        <dbReference type="Pfam" id="PF23598"/>
    </source>
</evidence>
<dbReference type="EMBL" id="OX459121">
    <property type="protein sequence ID" value="CAI9102724.1"/>
    <property type="molecule type" value="Genomic_DNA"/>
</dbReference>
<name>A0AAV1D4G2_OLDCO</name>
<feature type="domain" description="NB-ARC" evidence="12">
    <location>
        <begin position="555"/>
        <end position="720"/>
    </location>
</feature>